<evidence type="ECO:0000313" key="5">
    <source>
        <dbReference type="EMBL" id="EHM42305.1"/>
    </source>
</evidence>
<reference evidence="5 6" key="1">
    <citation type="submission" date="2011-08" db="EMBL/GenBank/DDBJ databases">
        <authorList>
            <person name="Weinstock G."/>
            <person name="Sodergren E."/>
            <person name="Clifton S."/>
            <person name="Fulton L."/>
            <person name="Fulton B."/>
            <person name="Courtney L."/>
            <person name="Fronick C."/>
            <person name="Harrison M."/>
            <person name="Strong C."/>
            <person name="Farmer C."/>
            <person name="Delahaunty K."/>
            <person name="Markovic C."/>
            <person name="Hall O."/>
            <person name="Minx P."/>
            <person name="Tomlinson C."/>
            <person name="Mitreva M."/>
            <person name="Hou S."/>
            <person name="Chen J."/>
            <person name="Wollam A."/>
            <person name="Pepin K.H."/>
            <person name="Johnson M."/>
            <person name="Bhonagiri V."/>
            <person name="Zhang X."/>
            <person name="Suruliraj S."/>
            <person name="Warren W."/>
            <person name="Chinwalla A."/>
            <person name="Mardis E.R."/>
            <person name="Wilson R.K."/>
        </authorList>
    </citation>
    <scope>NUCLEOTIDE SEQUENCE [LARGE SCALE GENOMIC DNA]</scope>
    <source>
        <strain evidence="5 6">F0357</strain>
    </source>
</reference>
<dbReference type="GO" id="GO:0005829">
    <property type="term" value="C:cytosol"/>
    <property type="evidence" value="ECO:0007669"/>
    <property type="project" value="TreeGrafter"/>
</dbReference>
<dbReference type="GO" id="GO:0051782">
    <property type="term" value="P:negative regulation of cell division"/>
    <property type="evidence" value="ECO:0007669"/>
    <property type="project" value="TreeGrafter"/>
</dbReference>
<evidence type="ECO:0000259" key="4">
    <source>
        <dbReference type="Pfam" id="PF13614"/>
    </source>
</evidence>
<feature type="domain" description="AAA" evidence="4">
    <location>
        <begin position="2"/>
        <end position="159"/>
    </location>
</feature>
<dbReference type="EMBL" id="AGCJ01000021">
    <property type="protein sequence ID" value="EHM42305.1"/>
    <property type="molecule type" value="Genomic_DNA"/>
</dbReference>
<dbReference type="GO" id="GO:0005524">
    <property type="term" value="F:ATP binding"/>
    <property type="evidence" value="ECO:0007669"/>
    <property type="project" value="UniProtKB-KW"/>
</dbReference>
<dbReference type="InterPro" id="IPR050625">
    <property type="entry name" value="ParA/MinD_ATPase"/>
</dbReference>
<dbReference type="AlphaFoldDB" id="G9YGA2"/>
<dbReference type="RefSeq" id="WP_006789655.1">
    <property type="nucleotide sequence ID" value="NZ_JH417574.1"/>
</dbReference>
<dbReference type="Pfam" id="PF13614">
    <property type="entry name" value="AAA_31"/>
    <property type="match status" value="1"/>
</dbReference>
<sequence length="334" mass="37034">MSKIIAVASGKGGVGKTLITATLAVALARKGYSVLAVDADMGLRNLDLLFGTQDDVFFDVFDLMKKRCKAAEAIIPLQGNIDFLPASQKKTWEKTEPQTFQYVVEKLSRNYDYTLIDCPPGRERAFKYVTAIADRILLVVEPTWTSLRDTGRVMQFCNKHKNFAYDVIFNNFYKDKPGYLDVGPMTEVLMPETIAGVLPHDDDIHAAAQEGMVADLPDTTPFYAALKATVNYLETGEEPVREEWEAFLPAGDGTPGRAERDGSATDPGRTGTHLPSVSEIPAEEAAVAAVTANIEKIAAAAEEVLQHVQTREEKKRLSVKTRMYQSKAWRQQRR</sequence>
<dbReference type="STRING" id="861450.HMPREF0080_00666"/>
<keyword evidence="6" id="KW-1185">Reference proteome</keyword>
<dbReference type="Gene3D" id="3.40.50.300">
    <property type="entry name" value="P-loop containing nucleotide triphosphate hydrolases"/>
    <property type="match status" value="1"/>
</dbReference>
<dbReference type="SUPFAM" id="SSF52540">
    <property type="entry name" value="P-loop containing nucleoside triphosphate hydrolases"/>
    <property type="match status" value="1"/>
</dbReference>
<accession>G9YGA2</accession>
<dbReference type="GO" id="GO:0016887">
    <property type="term" value="F:ATP hydrolysis activity"/>
    <property type="evidence" value="ECO:0007669"/>
    <property type="project" value="TreeGrafter"/>
</dbReference>
<name>G9YGA2_9FIRM</name>
<feature type="region of interest" description="Disordered" evidence="3">
    <location>
        <begin position="309"/>
        <end position="334"/>
    </location>
</feature>
<dbReference type="PANTHER" id="PTHR43384:SF6">
    <property type="entry name" value="SEPTUM SITE-DETERMINING PROTEIN MIND HOMOLOG, CHLOROPLASTIC"/>
    <property type="match status" value="1"/>
</dbReference>
<keyword evidence="2" id="KW-0067">ATP-binding</keyword>
<dbReference type="Proteomes" id="UP000005481">
    <property type="component" value="Unassembled WGS sequence"/>
</dbReference>
<dbReference type="eggNOG" id="COG2894">
    <property type="taxonomic scope" value="Bacteria"/>
</dbReference>
<dbReference type="PANTHER" id="PTHR43384">
    <property type="entry name" value="SEPTUM SITE-DETERMINING PROTEIN MIND HOMOLOG, CHLOROPLASTIC-RELATED"/>
    <property type="match status" value="1"/>
</dbReference>
<evidence type="ECO:0000313" key="6">
    <source>
        <dbReference type="Proteomes" id="UP000005481"/>
    </source>
</evidence>
<comment type="caution">
    <text evidence="5">The sequence shown here is derived from an EMBL/GenBank/DDBJ whole genome shotgun (WGS) entry which is preliminary data.</text>
</comment>
<dbReference type="InterPro" id="IPR025669">
    <property type="entry name" value="AAA_dom"/>
</dbReference>
<keyword evidence="1" id="KW-0547">Nucleotide-binding</keyword>
<evidence type="ECO:0000256" key="3">
    <source>
        <dbReference type="SAM" id="MobiDB-lite"/>
    </source>
</evidence>
<organism evidence="5 6">
    <name type="scientific">Anaeroglobus geminatus F0357</name>
    <dbReference type="NCBI Taxonomy" id="861450"/>
    <lineage>
        <taxon>Bacteria</taxon>
        <taxon>Bacillati</taxon>
        <taxon>Bacillota</taxon>
        <taxon>Negativicutes</taxon>
        <taxon>Veillonellales</taxon>
        <taxon>Veillonellaceae</taxon>
        <taxon>Anaeroglobus</taxon>
    </lineage>
</organism>
<dbReference type="InterPro" id="IPR027417">
    <property type="entry name" value="P-loop_NTPase"/>
</dbReference>
<dbReference type="GO" id="GO:0009898">
    <property type="term" value="C:cytoplasmic side of plasma membrane"/>
    <property type="evidence" value="ECO:0007669"/>
    <property type="project" value="TreeGrafter"/>
</dbReference>
<gene>
    <name evidence="5" type="ORF">HMPREF0080_00666</name>
</gene>
<protein>
    <submittedName>
        <fullName evidence="5">CobQ/CobB/MinD/ParA nucleotide binding domain protein</fullName>
    </submittedName>
</protein>
<dbReference type="OrthoDB" id="9773088at2"/>
<dbReference type="PATRIC" id="fig|861450.3.peg.640"/>
<proteinExistence type="predicted"/>
<evidence type="ECO:0000256" key="1">
    <source>
        <dbReference type="ARBA" id="ARBA00022741"/>
    </source>
</evidence>
<feature type="region of interest" description="Disordered" evidence="3">
    <location>
        <begin position="248"/>
        <end position="278"/>
    </location>
</feature>
<dbReference type="HOGENOM" id="CLU_037612_0_1_9"/>
<evidence type="ECO:0000256" key="2">
    <source>
        <dbReference type="ARBA" id="ARBA00022840"/>
    </source>
</evidence>